<evidence type="ECO:0000256" key="5">
    <source>
        <dbReference type="ARBA" id="ARBA00023136"/>
    </source>
</evidence>
<evidence type="ECO:0000256" key="1">
    <source>
        <dbReference type="ARBA" id="ARBA00004370"/>
    </source>
</evidence>
<evidence type="ECO:0000259" key="6">
    <source>
        <dbReference type="Pfam" id="PF00350"/>
    </source>
</evidence>
<sequence>MAIAADTILTSVRTYLKQLGQEMVALVNAYPEVFEIPELKQQLTDFQQAHQEATRRLENPTLSIATLGTTSSGKSTIVNALIGRRIAPIEAGEMSGGILRLVYAEQNRLVIEATEGAKWETGEWTGLNDRDIYDRIQSVMLAYHDLRRRQKDCIAPQITVYGPLLPACDRALLNLPPGIGIEIIDLPGLKSIQDRENLQIIQPQVRKACSLVALDYGQVDEEHRKRLLEELKEVVTYLNGRTDSMIFVLNRVDQRKTDDFPLESRIEKLKTEIQTVLSLPEPPIVIPFSAILLYHAQCAWGTESINGSSSIKPKQRLIHLKGMFEDCAGLIKHKTLENRDLRQWFRNIEDKIDDNQDIDDETMQTIYRHALDWSGGKQLWEQLNLRVQHSFYEIVIVPALIQVLKSFDALASKIDTILEIRQIEKKQEVEIRIEKIKEIEQNLKEVIKKYCEDLTKGIKDRIEEFKENTPKSRKKGTKARINDKIEKFKEFRDIVDKIADDLNQKIIIFVQEALKNKMAVYDLEDGLQAVISPVIAHDIARAYDKVQSKLHEFNSDSGFLVKSVRLDDRQAIKELELAEMAVRKLYKAMKEALSRRACFVLQGKTKELEEALKSLAGKKFDELDSLVKQELVGLNIDRSIYTEFKQRVSVEPPSIPDDFFNFQNTMTQKESSEKRKIGSKKVKEKYIEGSCFWKEEKTRVKTVDEYGDVEFRELRIPDFDQMTKQWRDGVKNNESELWDKIGTWTIEYLTKFIDEFDDSVNFILKMVETELNRQLSFVKQELDSEIERWSGIHSQIESIAELRQKLSEYHEMSN</sequence>
<dbReference type="PANTHER" id="PTHR10465:SF0">
    <property type="entry name" value="SARCALUMENIN"/>
    <property type="match status" value="1"/>
</dbReference>
<organism evidence="7">
    <name type="scientific">Desertifilum tharense IPPAS B-1220</name>
    <dbReference type="NCBI Taxonomy" id="1781255"/>
    <lineage>
        <taxon>Bacteria</taxon>
        <taxon>Bacillati</taxon>
        <taxon>Cyanobacteriota</taxon>
        <taxon>Cyanophyceae</taxon>
        <taxon>Desertifilales</taxon>
        <taxon>Desertifilaceae</taxon>
        <taxon>Desertifilum</taxon>
    </lineage>
</organism>
<keyword evidence="3" id="KW-0378">Hydrolase</keyword>
<protein>
    <recommendedName>
        <fullName evidence="6">Dynamin N-terminal domain-containing protein</fullName>
    </recommendedName>
</protein>
<feature type="domain" description="Dynamin N-terminal" evidence="6">
    <location>
        <begin position="64"/>
        <end position="251"/>
    </location>
</feature>
<dbReference type="GO" id="GO:0016020">
    <property type="term" value="C:membrane"/>
    <property type="evidence" value="ECO:0007669"/>
    <property type="project" value="UniProtKB-SubCell"/>
</dbReference>
<reference evidence="7" key="1">
    <citation type="submission" date="2016-09" db="EMBL/GenBank/DDBJ databases">
        <title>Draft genome of thermotolerant cyanobacterium Desertifilum sp. strain IPPAS B-1220.</title>
        <authorList>
            <person name="Sinetova M.A."/>
            <person name="Bolakhan K."/>
            <person name="Zayadan B.K."/>
            <person name="Mironov K.S."/>
            <person name="Ustinova V."/>
            <person name="Kupriyanova E.V."/>
            <person name="Sidorov R.A."/>
            <person name="Skrypnik A.N."/>
            <person name="Gogoleva N.E."/>
            <person name="Gogolev Y.V."/>
            <person name="Los D.A."/>
        </authorList>
    </citation>
    <scope>NUCLEOTIDE SEQUENCE [LARGE SCALE GENOMIC DNA]</scope>
    <source>
        <strain evidence="7">IPPAS B-1220</strain>
    </source>
</reference>
<keyword evidence="4" id="KW-0342">GTP-binding</keyword>
<dbReference type="OrthoDB" id="444532at2"/>
<dbReference type="InterPro" id="IPR027094">
    <property type="entry name" value="Mitofusin_fam"/>
</dbReference>
<proteinExistence type="predicted"/>
<name>A0A1E5QH69_9CYAN</name>
<comment type="subcellular location">
    <subcellularLocation>
        <location evidence="1">Membrane</location>
    </subcellularLocation>
</comment>
<dbReference type="InterPro" id="IPR027417">
    <property type="entry name" value="P-loop_NTPase"/>
</dbReference>
<evidence type="ECO:0000313" key="7">
    <source>
        <dbReference type="EMBL" id="OEJ73663.1"/>
    </source>
</evidence>
<evidence type="ECO:0000256" key="2">
    <source>
        <dbReference type="ARBA" id="ARBA00022741"/>
    </source>
</evidence>
<dbReference type="Pfam" id="PF00350">
    <property type="entry name" value="Dynamin_N"/>
    <property type="match status" value="1"/>
</dbReference>
<comment type="caution">
    <text evidence="7">The sequence shown here is derived from an EMBL/GenBank/DDBJ whole genome shotgun (WGS) entry which is preliminary data.</text>
</comment>
<dbReference type="GO" id="GO:0008053">
    <property type="term" value="P:mitochondrial fusion"/>
    <property type="evidence" value="ECO:0007669"/>
    <property type="project" value="TreeGrafter"/>
</dbReference>
<dbReference type="AlphaFoldDB" id="A0A1E5QH69"/>
<dbReference type="CDD" id="cd00882">
    <property type="entry name" value="Ras_like_GTPase"/>
    <property type="match status" value="1"/>
</dbReference>
<evidence type="ECO:0000256" key="4">
    <source>
        <dbReference type="ARBA" id="ARBA00023134"/>
    </source>
</evidence>
<dbReference type="RefSeq" id="WP_069968725.1">
    <property type="nucleotide sequence ID" value="NZ_CM124774.1"/>
</dbReference>
<dbReference type="EMBL" id="MJGC01000082">
    <property type="protein sequence ID" value="OEJ73663.1"/>
    <property type="molecule type" value="Genomic_DNA"/>
</dbReference>
<dbReference type="GO" id="GO:0005525">
    <property type="term" value="F:GTP binding"/>
    <property type="evidence" value="ECO:0007669"/>
    <property type="project" value="UniProtKB-KW"/>
</dbReference>
<dbReference type="InterPro" id="IPR045063">
    <property type="entry name" value="Dynamin_N"/>
</dbReference>
<dbReference type="Gene3D" id="3.40.50.300">
    <property type="entry name" value="P-loop containing nucleotide triphosphate hydrolases"/>
    <property type="match status" value="1"/>
</dbReference>
<accession>A0A1E5QH69</accession>
<evidence type="ECO:0000256" key="3">
    <source>
        <dbReference type="ARBA" id="ARBA00022801"/>
    </source>
</evidence>
<keyword evidence="2" id="KW-0547">Nucleotide-binding</keyword>
<dbReference type="STRING" id="1781255.BH720_18595"/>
<keyword evidence="5" id="KW-0472">Membrane</keyword>
<dbReference type="SUPFAM" id="SSF52540">
    <property type="entry name" value="P-loop containing nucleoside triphosphate hydrolases"/>
    <property type="match status" value="1"/>
</dbReference>
<dbReference type="PANTHER" id="PTHR10465">
    <property type="entry name" value="TRANSMEMBRANE GTPASE FZO1"/>
    <property type="match status" value="1"/>
</dbReference>
<dbReference type="GO" id="GO:0003924">
    <property type="term" value="F:GTPase activity"/>
    <property type="evidence" value="ECO:0007669"/>
    <property type="project" value="InterPro"/>
</dbReference>
<gene>
    <name evidence="7" type="ORF">BH720_18595</name>
</gene>